<dbReference type="KEGG" id="rul:UC8_19870"/>
<reference evidence="2 3" key="1">
    <citation type="submission" date="2019-08" db="EMBL/GenBank/DDBJ databases">
        <title>Deep-cultivation of Planctomycetes and their phenomic and genomic characterization uncovers novel biology.</title>
        <authorList>
            <person name="Wiegand S."/>
            <person name="Jogler M."/>
            <person name="Boedeker C."/>
            <person name="Pinto D."/>
            <person name="Vollmers J."/>
            <person name="Rivas-Marin E."/>
            <person name="Kohn T."/>
            <person name="Peeters S.H."/>
            <person name="Heuer A."/>
            <person name="Rast P."/>
            <person name="Oberbeckmann S."/>
            <person name="Bunk B."/>
            <person name="Jeske O."/>
            <person name="Meyerdierks A."/>
            <person name="Storesund J.E."/>
            <person name="Kallscheuer N."/>
            <person name="Luecker S."/>
            <person name="Lage O.M."/>
            <person name="Pohl T."/>
            <person name="Merkel B.J."/>
            <person name="Hornburger P."/>
            <person name="Mueller R.-W."/>
            <person name="Bruemmer F."/>
            <person name="Labrenz M."/>
            <person name="Spormann A.M."/>
            <person name="Op den Camp H."/>
            <person name="Overmann J."/>
            <person name="Amann R."/>
            <person name="Jetten M.S.M."/>
            <person name="Mascher T."/>
            <person name="Medema M.H."/>
            <person name="Devos D.P."/>
            <person name="Kaster A.-K."/>
            <person name="Ovreas L."/>
            <person name="Rohde M."/>
            <person name="Galperin M.Y."/>
            <person name="Jogler C."/>
        </authorList>
    </citation>
    <scope>NUCLEOTIDE SEQUENCE [LARGE SCALE GENOMIC DNA]</scope>
    <source>
        <strain evidence="2 3">UC8</strain>
    </source>
</reference>
<evidence type="ECO:0000313" key="3">
    <source>
        <dbReference type="Proteomes" id="UP000325286"/>
    </source>
</evidence>
<proteinExistence type="predicted"/>
<dbReference type="Gene3D" id="2.30.30.40">
    <property type="entry name" value="SH3 Domains"/>
    <property type="match status" value="1"/>
</dbReference>
<name>A0A5B9QM06_9BACT</name>
<dbReference type="RefSeq" id="WP_068136484.1">
    <property type="nucleotide sequence ID" value="NZ_CP042914.1"/>
</dbReference>
<dbReference type="InterPro" id="IPR002545">
    <property type="entry name" value="CheW-lke_dom"/>
</dbReference>
<organism evidence="2 3">
    <name type="scientific">Roseimaritima ulvae</name>
    <dbReference type="NCBI Taxonomy" id="980254"/>
    <lineage>
        <taxon>Bacteria</taxon>
        <taxon>Pseudomonadati</taxon>
        <taxon>Planctomycetota</taxon>
        <taxon>Planctomycetia</taxon>
        <taxon>Pirellulales</taxon>
        <taxon>Pirellulaceae</taxon>
        <taxon>Roseimaritima</taxon>
    </lineage>
</organism>
<dbReference type="PANTHER" id="PTHR22617">
    <property type="entry name" value="CHEMOTAXIS SENSOR HISTIDINE KINASE-RELATED"/>
    <property type="match status" value="1"/>
</dbReference>
<dbReference type="InterPro" id="IPR036061">
    <property type="entry name" value="CheW-like_dom_sf"/>
</dbReference>
<dbReference type="Pfam" id="PF01584">
    <property type="entry name" value="CheW"/>
    <property type="match status" value="1"/>
</dbReference>
<dbReference type="PROSITE" id="PS50851">
    <property type="entry name" value="CHEW"/>
    <property type="match status" value="1"/>
</dbReference>
<sequence>MVLDPHRQEVKIDWTAIKDRLNSVSQAMDDAEQLTPQQAAATMDARARRLAEVPETKLEDQQVLEVVQFSISGQRCAIETRFIHEVIREETVTPIPAVGNCFAGVTNLRGQIVLVVHLEPLLGLEITTKSHVQLLVLGEQRTELAIIVDDIDQVLRLRREQVLELSGGTGSLREIACGCTADARVILDGRALLQCEDFSIEENE</sequence>
<dbReference type="InterPro" id="IPR039315">
    <property type="entry name" value="CheW"/>
</dbReference>
<dbReference type="SMART" id="SM00260">
    <property type="entry name" value="CheW"/>
    <property type="match status" value="1"/>
</dbReference>
<feature type="domain" description="CheW-like" evidence="1">
    <location>
        <begin position="63"/>
        <end position="198"/>
    </location>
</feature>
<evidence type="ECO:0000313" key="2">
    <source>
        <dbReference type="EMBL" id="QEG39984.1"/>
    </source>
</evidence>
<dbReference type="GO" id="GO:0006935">
    <property type="term" value="P:chemotaxis"/>
    <property type="evidence" value="ECO:0007669"/>
    <property type="project" value="InterPro"/>
</dbReference>
<dbReference type="PANTHER" id="PTHR22617:SF43">
    <property type="entry name" value="PROTEIN PILI"/>
    <property type="match status" value="1"/>
</dbReference>
<dbReference type="GO" id="GO:0007165">
    <property type="term" value="P:signal transduction"/>
    <property type="evidence" value="ECO:0007669"/>
    <property type="project" value="InterPro"/>
</dbReference>
<dbReference type="EMBL" id="CP042914">
    <property type="protein sequence ID" value="QEG39984.1"/>
    <property type="molecule type" value="Genomic_DNA"/>
</dbReference>
<dbReference type="AlphaFoldDB" id="A0A5B9QM06"/>
<dbReference type="OrthoDB" id="9794382at2"/>
<dbReference type="Proteomes" id="UP000325286">
    <property type="component" value="Chromosome"/>
</dbReference>
<gene>
    <name evidence="2" type="primary">cheW</name>
    <name evidence="2" type="ORF">UC8_19870</name>
</gene>
<protein>
    <submittedName>
        <fullName evidence="2">Chemotaxis protein CheW</fullName>
    </submittedName>
</protein>
<dbReference type="GO" id="GO:0005829">
    <property type="term" value="C:cytosol"/>
    <property type="evidence" value="ECO:0007669"/>
    <property type="project" value="TreeGrafter"/>
</dbReference>
<dbReference type="Gene3D" id="2.40.50.180">
    <property type="entry name" value="CheA-289, Domain 4"/>
    <property type="match status" value="1"/>
</dbReference>
<keyword evidence="3" id="KW-1185">Reference proteome</keyword>
<accession>A0A5B9QM06</accession>
<dbReference type="SUPFAM" id="SSF50341">
    <property type="entry name" value="CheW-like"/>
    <property type="match status" value="1"/>
</dbReference>
<evidence type="ECO:0000259" key="1">
    <source>
        <dbReference type="PROSITE" id="PS50851"/>
    </source>
</evidence>